<evidence type="ECO:0000313" key="3">
    <source>
        <dbReference type="Proteomes" id="UP000019024"/>
    </source>
</evidence>
<dbReference type="EMBL" id="CP007058">
    <property type="protein sequence ID" value="AHG02301.1"/>
    <property type="molecule type" value="Genomic_DNA"/>
</dbReference>
<protein>
    <submittedName>
        <fullName evidence="2">Uncharacterized protein</fullName>
    </submittedName>
</protein>
<dbReference type="PROSITE" id="PS51257">
    <property type="entry name" value="PROKAR_LIPOPROTEIN"/>
    <property type="match status" value="1"/>
</dbReference>
<dbReference type="Proteomes" id="UP000019024">
    <property type="component" value="Plasmid unnamed3"/>
</dbReference>
<proteinExistence type="predicted"/>
<dbReference type="AlphaFoldDB" id="W0JUQ7"/>
<evidence type="ECO:0000256" key="1">
    <source>
        <dbReference type="SAM" id="MobiDB-lite"/>
    </source>
</evidence>
<reference evidence="2 3" key="1">
    <citation type="submission" date="2014-01" db="EMBL/GenBank/DDBJ databases">
        <authorList>
            <consortium name="DOE Joint Genome Institute"/>
            <person name="Anderson I."/>
            <person name="Huntemann M."/>
            <person name="Han J."/>
            <person name="Chen A."/>
            <person name="Kyrpides N."/>
            <person name="Mavromatis K."/>
            <person name="Markowitz V."/>
            <person name="Palaniappan K."/>
            <person name="Ivanova N."/>
            <person name="Schaumberg A."/>
            <person name="Pati A."/>
            <person name="Liolios K."/>
            <person name="Nordberg H.P."/>
            <person name="Cantor M.N."/>
            <person name="Hua S.X."/>
            <person name="Woyke T."/>
        </authorList>
    </citation>
    <scope>NUCLEOTIDE SEQUENCE [LARGE SCALE GENOMIC DNA]</scope>
    <source>
        <strain evidence="2 3">XH-48</strain>
        <plasmid evidence="3">4</plasmid>
    </source>
</reference>
<dbReference type="HOGENOM" id="CLU_2534553_0_0_2"/>
<geneLocation type="plasmid" evidence="2">
    <name>unnamed</name>
</geneLocation>
<dbReference type="KEGG" id="hlr:HALLA_20580"/>
<feature type="compositionally biased region" description="Acidic residues" evidence="1">
    <location>
        <begin position="26"/>
        <end position="37"/>
    </location>
</feature>
<feature type="region of interest" description="Disordered" evidence="1">
    <location>
        <begin position="18"/>
        <end position="53"/>
    </location>
</feature>
<sequence length="83" mass="8371">MKQLLVLSIVTVAVLSAGCSGPGGAPEEEEPVPEESPAEPVTDESSSALEAKSHSVLTDVPADLVGSMTASIEGSATELCVYV</sequence>
<name>W0JUQ7_9EURY</name>
<organism evidence="2 3">
    <name type="scientific">Halostagnicola larsenii XH-48</name>
    <dbReference type="NCBI Taxonomy" id="797299"/>
    <lineage>
        <taxon>Archaea</taxon>
        <taxon>Methanobacteriati</taxon>
        <taxon>Methanobacteriota</taxon>
        <taxon>Stenosarchaea group</taxon>
        <taxon>Halobacteria</taxon>
        <taxon>Halobacteriales</taxon>
        <taxon>Natrialbaceae</taxon>
        <taxon>Halostagnicola</taxon>
    </lineage>
</organism>
<accession>W0JUQ7</accession>
<gene>
    <name evidence="2" type="ORF">HALLA_20580</name>
</gene>
<keyword evidence="3" id="KW-1185">Reference proteome</keyword>
<evidence type="ECO:0000313" key="2">
    <source>
        <dbReference type="EMBL" id="AHG02301.1"/>
    </source>
</evidence>
<keyword evidence="2" id="KW-0614">Plasmid</keyword>